<dbReference type="EMBL" id="REGN01007747">
    <property type="protein sequence ID" value="RNA05366.1"/>
    <property type="molecule type" value="Genomic_DNA"/>
</dbReference>
<organism evidence="1 2">
    <name type="scientific">Brachionus plicatilis</name>
    <name type="common">Marine rotifer</name>
    <name type="synonym">Brachionus muelleri</name>
    <dbReference type="NCBI Taxonomy" id="10195"/>
    <lineage>
        <taxon>Eukaryota</taxon>
        <taxon>Metazoa</taxon>
        <taxon>Spiralia</taxon>
        <taxon>Gnathifera</taxon>
        <taxon>Rotifera</taxon>
        <taxon>Eurotatoria</taxon>
        <taxon>Monogononta</taxon>
        <taxon>Pseudotrocha</taxon>
        <taxon>Ploima</taxon>
        <taxon>Brachionidae</taxon>
        <taxon>Brachionus</taxon>
    </lineage>
</organism>
<proteinExistence type="predicted"/>
<accession>A0A3M7Q1N1</accession>
<reference evidence="1 2" key="1">
    <citation type="journal article" date="2018" name="Sci. Rep.">
        <title>Genomic signatures of local adaptation to the degree of environmental predictability in rotifers.</title>
        <authorList>
            <person name="Franch-Gras L."/>
            <person name="Hahn C."/>
            <person name="Garcia-Roger E.M."/>
            <person name="Carmona M.J."/>
            <person name="Serra M."/>
            <person name="Gomez A."/>
        </authorList>
    </citation>
    <scope>NUCLEOTIDE SEQUENCE [LARGE SCALE GENOMIC DNA]</scope>
    <source>
        <strain evidence="1">HYR1</strain>
    </source>
</reference>
<protein>
    <submittedName>
        <fullName evidence="1">Uncharacterized protein</fullName>
    </submittedName>
</protein>
<evidence type="ECO:0000313" key="1">
    <source>
        <dbReference type="EMBL" id="RNA05366.1"/>
    </source>
</evidence>
<keyword evidence="2" id="KW-1185">Reference proteome</keyword>
<dbReference type="OrthoDB" id="10443570at2759"/>
<name>A0A3M7Q1N1_BRAPC</name>
<dbReference type="Proteomes" id="UP000276133">
    <property type="component" value="Unassembled WGS sequence"/>
</dbReference>
<comment type="caution">
    <text evidence="1">The sequence shown here is derived from an EMBL/GenBank/DDBJ whole genome shotgun (WGS) entry which is preliminary data.</text>
</comment>
<gene>
    <name evidence="1" type="ORF">BpHYR1_026671</name>
</gene>
<sequence length="206" mass="23788">MRLALAKVFVFELLDEHLYKYGAQVSDEDYFEKKSKYLFYNHGLVDSNLVYGTSYISNIYYGLGNGKDAISTMVDRKIVLRAFVLIAVLFVVQCYENNSDLMINFLKAIKRGIILRCQGNPVSCYGKRSFNEEQISSPVLDGEIETTSQEKQELIYEKYAENLIKSCKMGNNKDCNKILRIMYDRKIYNSITSQIEALKIEKNIDD</sequence>
<dbReference type="AlphaFoldDB" id="A0A3M7Q1N1"/>
<evidence type="ECO:0000313" key="2">
    <source>
        <dbReference type="Proteomes" id="UP000276133"/>
    </source>
</evidence>